<comment type="pathway">
    <text evidence="1 5">Protein modification; protein neddylation.</text>
</comment>
<dbReference type="PANTHER" id="PTHR10953">
    <property type="entry name" value="UBIQUITIN-ACTIVATING ENZYME E1"/>
    <property type="match status" value="1"/>
</dbReference>
<reference evidence="7 8" key="1">
    <citation type="submission" date="2024-08" db="EMBL/GenBank/DDBJ databases">
        <title>Gnathostoma spinigerum genome.</title>
        <authorList>
            <person name="Gonzalez-Bertolin B."/>
            <person name="Monzon S."/>
            <person name="Zaballos A."/>
            <person name="Jimenez P."/>
            <person name="Dekumyoy P."/>
            <person name="Varona S."/>
            <person name="Cuesta I."/>
            <person name="Sumanam S."/>
            <person name="Adisakwattana P."/>
            <person name="Gasser R.B."/>
            <person name="Hernandez-Gonzalez A."/>
            <person name="Young N.D."/>
            <person name="Perteguer M.J."/>
        </authorList>
    </citation>
    <scope>NUCLEOTIDE SEQUENCE [LARGE SCALE GENOMIC DNA]</scope>
    <source>
        <strain evidence="7">AL3</strain>
        <tissue evidence="7">Liver</tissue>
    </source>
</reference>
<dbReference type="Proteomes" id="UP001608902">
    <property type="component" value="Unassembled WGS sequence"/>
</dbReference>
<keyword evidence="4 5" id="KW-0833">Ubl conjugation pathway</keyword>
<dbReference type="PANTHER" id="PTHR10953:SF29">
    <property type="entry name" value="NEDD8-ACTIVATING ENZYME E1 REGULATORY SUBUNIT"/>
    <property type="match status" value="1"/>
</dbReference>
<dbReference type="InterPro" id="IPR030667">
    <property type="entry name" value="APP-BP1"/>
</dbReference>
<accession>A0ABD6EC88</accession>
<organism evidence="7 8">
    <name type="scientific">Gnathostoma spinigerum</name>
    <dbReference type="NCBI Taxonomy" id="75299"/>
    <lineage>
        <taxon>Eukaryota</taxon>
        <taxon>Metazoa</taxon>
        <taxon>Ecdysozoa</taxon>
        <taxon>Nematoda</taxon>
        <taxon>Chromadorea</taxon>
        <taxon>Rhabditida</taxon>
        <taxon>Spirurina</taxon>
        <taxon>Gnathostomatomorpha</taxon>
        <taxon>Gnathostomatoidea</taxon>
        <taxon>Gnathostomatidae</taxon>
        <taxon>Gnathostoma</taxon>
    </lineage>
</organism>
<evidence type="ECO:0000259" key="6">
    <source>
        <dbReference type="Pfam" id="PF00899"/>
    </source>
</evidence>
<dbReference type="GO" id="GO:0045116">
    <property type="term" value="P:protein neddylation"/>
    <property type="evidence" value="ECO:0007669"/>
    <property type="project" value="UniProtKB-UniRule"/>
</dbReference>
<evidence type="ECO:0000256" key="3">
    <source>
        <dbReference type="ARBA" id="ARBA00015407"/>
    </source>
</evidence>
<dbReference type="SUPFAM" id="SSF69572">
    <property type="entry name" value="Activating enzymes of the ubiquitin-like proteins"/>
    <property type="match status" value="1"/>
</dbReference>
<evidence type="ECO:0000313" key="7">
    <source>
        <dbReference type="EMBL" id="MFH4977271.1"/>
    </source>
</evidence>
<dbReference type="GO" id="GO:0019781">
    <property type="term" value="F:NEDD8 activating enzyme activity"/>
    <property type="evidence" value="ECO:0007669"/>
    <property type="project" value="UniProtKB-UniRule"/>
</dbReference>
<name>A0ABD6EC88_9BILA</name>
<dbReference type="InterPro" id="IPR045886">
    <property type="entry name" value="ThiF/MoeB/HesA"/>
</dbReference>
<gene>
    <name evidence="7" type="ORF">AB6A40_003980</name>
</gene>
<proteinExistence type="inferred from homology"/>
<protein>
    <recommendedName>
        <fullName evidence="3 5">NEDD8-activating enzyme E1 regulatory subunit</fullName>
    </recommendedName>
</protein>
<feature type="domain" description="THIF-type NAD/FAD binding fold" evidence="6">
    <location>
        <begin position="9"/>
        <end position="537"/>
    </location>
</feature>
<dbReference type="InterPro" id="IPR000594">
    <property type="entry name" value="ThiF_NAD_FAD-bd"/>
</dbReference>
<evidence type="ECO:0000256" key="2">
    <source>
        <dbReference type="ARBA" id="ARBA00006868"/>
    </source>
</evidence>
<dbReference type="Pfam" id="PF00899">
    <property type="entry name" value="ThiF"/>
    <property type="match status" value="1"/>
</dbReference>
<dbReference type="EMBL" id="JBGFUD010002183">
    <property type="protein sequence ID" value="MFH4977271.1"/>
    <property type="molecule type" value="Genomic_DNA"/>
</dbReference>
<sequence>MTEEYDIRYDRQLRLWGHKGQTSIENASVCVLGSSALASELLKNLVLAGIKSFYIVDDAVVSNPDVGGNFFVTKDDVGKSRAQVVTRWLIELNPSVKGDYDVEDINRFLSNRITKLASFAVVVGANLYEKSAVRASQFCYDRNIPFIHTRVFGLVGIVRVSVKEHCIIMSHDENPQLDVRLDAPFPELKEFAENTDLDDMTYEAHAHTPFLLLYLKALEKWRKEIGDPEAFPDVRDKRTSFLKVFLDMRRPHPETDSLNEPNFSEGRSFILRCLHRSTVPSHLKTLFEQSSQKDLRKSRFWLLIAAIGRFVEQTGFLPLSGELPDMISDSERYVKLVSLFRTKAEQDAREVFRHLLEILEQNNLRKDLINFEDCRLFCRNCSQVKVQKGTTIKTELESKLEEILQDVRNADITPNSLSGVYRIHPALWYILIRAVDRFYAEKLRFPGTNGVPCTIDSHDLRARVIGLLDDCNVVDVVGLLEMIPDGAIDEMCRYGASEPHVIASLIGGITAQEAIKLVTQQYIPIDNTFIYDGHSQNAMTYRL</sequence>
<dbReference type="AlphaFoldDB" id="A0ABD6EC88"/>
<evidence type="ECO:0000256" key="1">
    <source>
        <dbReference type="ARBA" id="ARBA00005032"/>
    </source>
</evidence>
<dbReference type="Gene3D" id="3.40.50.720">
    <property type="entry name" value="NAD(P)-binding Rossmann-like Domain"/>
    <property type="match status" value="2"/>
</dbReference>
<keyword evidence="8" id="KW-1185">Reference proteome</keyword>
<dbReference type="InterPro" id="IPR035985">
    <property type="entry name" value="Ubiquitin-activating_enz"/>
</dbReference>
<evidence type="ECO:0000313" key="8">
    <source>
        <dbReference type="Proteomes" id="UP001608902"/>
    </source>
</evidence>
<comment type="caution">
    <text evidence="7">The sequence shown here is derived from an EMBL/GenBank/DDBJ whole genome shotgun (WGS) entry which is preliminary data.</text>
</comment>
<evidence type="ECO:0000256" key="4">
    <source>
        <dbReference type="ARBA" id="ARBA00022786"/>
    </source>
</evidence>
<evidence type="ECO:0000256" key="5">
    <source>
        <dbReference type="PIRNR" id="PIRNR039099"/>
    </source>
</evidence>
<dbReference type="PIRSF" id="PIRSF039099">
    <property type="entry name" value="APP-BP1"/>
    <property type="match status" value="1"/>
</dbReference>
<comment type="similarity">
    <text evidence="2 5">Belongs to the ubiquitin-activating E1 family. ULA1 subfamily.</text>
</comment>